<dbReference type="OrthoDB" id="922027at2759"/>
<comment type="caution">
    <text evidence="1">The sequence shown here is derived from an EMBL/GenBank/DDBJ whole genome shotgun (WGS) entry which is preliminary data.</text>
</comment>
<proteinExistence type="predicted"/>
<reference evidence="1 2" key="1">
    <citation type="submission" date="2019-12" db="EMBL/GenBank/DDBJ databases">
        <authorList>
            <person name="Alioto T."/>
            <person name="Alioto T."/>
            <person name="Gomez Garrido J."/>
        </authorList>
    </citation>
    <scope>NUCLEOTIDE SEQUENCE [LARGE SCALE GENOMIC DNA]</scope>
</reference>
<dbReference type="Proteomes" id="UP000594638">
    <property type="component" value="Unassembled WGS sequence"/>
</dbReference>
<keyword evidence="2" id="KW-1185">Reference proteome</keyword>
<evidence type="ECO:0000313" key="2">
    <source>
        <dbReference type="Proteomes" id="UP000594638"/>
    </source>
</evidence>
<accession>A0A8S0T7V3</accession>
<sequence>MRGNEEVKHEPNEEYEDLLRVLDNLARITEKRDLDITMHVTFLKGKGIVESDGKGKGKGPT</sequence>
<dbReference type="Gramene" id="OE9A034169T1">
    <property type="protein sequence ID" value="OE9A034169C1"/>
    <property type="gene ID" value="OE9A034169"/>
</dbReference>
<organism evidence="1 2">
    <name type="scientific">Olea europaea subsp. europaea</name>
    <dbReference type="NCBI Taxonomy" id="158383"/>
    <lineage>
        <taxon>Eukaryota</taxon>
        <taxon>Viridiplantae</taxon>
        <taxon>Streptophyta</taxon>
        <taxon>Embryophyta</taxon>
        <taxon>Tracheophyta</taxon>
        <taxon>Spermatophyta</taxon>
        <taxon>Magnoliopsida</taxon>
        <taxon>eudicotyledons</taxon>
        <taxon>Gunneridae</taxon>
        <taxon>Pentapetalae</taxon>
        <taxon>asterids</taxon>
        <taxon>lamiids</taxon>
        <taxon>Lamiales</taxon>
        <taxon>Oleaceae</taxon>
        <taxon>Oleeae</taxon>
        <taxon>Olea</taxon>
    </lineage>
</organism>
<name>A0A8S0T7V3_OLEEU</name>
<dbReference type="EMBL" id="CACTIH010005730">
    <property type="protein sequence ID" value="CAA3001065.1"/>
    <property type="molecule type" value="Genomic_DNA"/>
</dbReference>
<evidence type="ECO:0000313" key="1">
    <source>
        <dbReference type="EMBL" id="CAA3001065.1"/>
    </source>
</evidence>
<dbReference type="AlphaFoldDB" id="A0A8S0T7V3"/>
<protein>
    <submittedName>
        <fullName evidence="1">Uncharacterized protein</fullName>
    </submittedName>
</protein>
<gene>
    <name evidence="1" type="ORF">OLEA9_A034169</name>
</gene>